<feature type="signal peptide" evidence="3">
    <location>
        <begin position="1"/>
        <end position="24"/>
    </location>
</feature>
<evidence type="ECO:0000313" key="5">
    <source>
        <dbReference type="EMBL" id="SEA25007.1"/>
    </source>
</evidence>
<feature type="domain" description="SGNH hydrolase-type esterase" evidence="4">
    <location>
        <begin position="32"/>
        <end position="190"/>
    </location>
</feature>
<dbReference type="GO" id="GO:0016788">
    <property type="term" value="F:hydrolase activity, acting on ester bonds"/>
    <property type="evidence" value="ECO:0007669"/>
    <property type="project" value="UniProtKB-ARBA"/>
</dbReference>
<dbReference type="SUPFAM" id="SSF52266">
    <property type="entry name" value="SGNH hydrolase"/>
    <property type="match status" value="1"/>
</dbReference>
<dbReference type="Pfam" id="PF13472">
    <property type="entry name" value="Lipase_GDSL_2"/>
    <property type="match status" value="1"/>
</dbReference>
<sequence length="260" mass="28882">MTHMKTLKSLICALLLLPAAKVLAEGPVTLYAIGDSTMAPNTKCDEDPGDPGRGWAEPLQCFFDPSRLIVRNCAVSGRSTKSFINEGRWQKVLDRIAPGDLLLIQFGHNDAKKSDPKRYTDPETTFKENLRRFVTEAREKGATPILATSIVRRLFNKDGSLRDSHGRYVPAAAEVAEELNVPLVDMNRLTGERVLQYGPEESKKLYLYVEPNVAERFPDGNADDTHLCIRGAEEFAAIFVEACVEAHNPLGQYVKPIPDL</sequence>
<dbReference type="AlphaFoldDB" id="A0A1H3ZMY0"/>
<dbReference type="STRING" id="1033731.SAMN05444145_102271"/>
<proteinExistence type="inferred from homology"/>
<keyword evidence="6" id="KW-1185">Reference proteome</keyword>
<evidence type="ECO:0000256" key="2">
    <source>
        <dbReference type="ARBA" id="ARBA00022801"/>
    </source>
</evidence>
<organism evidence="5 6">
    <name type="scientific">Alistipes timonensis JC136</name>
    <dbReference type="NCBI Taxonomy" id="1033731"/>
    <lineage>
        <taxon>Bacteria</taxon>
        <taxon>Pseudomonadati</taxon>
        <taxon>Bacteroidota</taxon>
        <taxon>Bacteroidia</taxon>
        <taxon>Bacteroidales</taxon>
        <taxon>Rikenellaceae</taxon>
        <taxon>Alistipes</taxon>
    </lineage>
</organism>
<gene>
    <name evidence="5" type="ORF">SAMN05444145_102271</name>
</gene>
<comment type="similarity">
    <text evidence="1">Belongs to the 'GDSL' lipolytic enzyme family.</text>
</comment>
<evidence type="ECO:0000259" key="4">
    <source>
        <dbReference type="Pfam" id="PF13472"/>
    </source>
</evidence>
<dbReference type="PANTHER" id="PTHR43695:SF1">
    <property type="entry name" value="RHAMNOGALACTURONAN ACETYLESTERASE"/>
    <property type="match status" value="1"/>
</dbReference>
<name>A0A1H3ZMY0_9BACT</name>
<dbReference type="Proteomes" id="UP000183253">
    <property type="component" value="Unassembled WGS sequence"/>
</dbReference>
<dbReference type="InterPro" id="IPR036514">
    <property type="entry name" value="SGNH_hydro_sf"/>
</dbReference>
<keyword evidence="3" id="KW-0732">Signal</keyword>
<dbReference type="OrthoDB" id="9804686at2"/>
<dbReference type="Gene3D" id="3.40.50.1110">
    <property type="entry name" value="SGNH hydrolase"/>
    <property type="match status" value="1"/>
</dbReference>
<reference evidence="5 6" key="1">
    <citation type="submission" date="2016-10" db="EMBL/GenBank/DDBJ databases">
        <authorList>
            <person name="de Groot N.N."/>
        </authorList>
    </citation>
    <scope>NUCLEOTIDE SEQUENCE [LARGE SCALE GENOMIC DNA]</scope>
    <source>
        <strain evidence="5 6">DSM 25383</strain>
    </source>
</reference>
<dbReference type="InterPro" id="IPR013830">
    <property type="entry name" value="SGNH_hydro"/>
</dbReference>
<accession>A0A1H3ZMY0</accession>
<evidence type="ECO:0000313" key="6">
    <source>
        <dbReference type="Proteomes" id="UP000183253"/>
    </source>
</evidence>
<dbReference type="CDD" id="cd01821">
    <property type="entry name" value="Rhamnogalacturan_acetylesterase_like"/>
    <property type="match status" value="1"/>
</dbReference>
<keyword evidence="2" id="KW-0378">Hydrolase</keyword>
<protein>
    <submittedName>
        <fullName evidence="5">Lysophospholipase L1</fullName>
    </submittedName>
</protein>
<feature type="chain" id="PRO_5010360768" evidence="3">
    <location>
        <begin position="25"/>
        <end position="260"/>
    </location>
</feature>
<dbReference type="InterPro" id="IPR037459">
    <property type="entry name" value="RhgT-like"/>
</dbReference>
<evidence type="ECO:0000256" key="1">
    <source>
        <dbReference type="ARBA" id="ARBA00008668"/>
    </source>
</evidence>
<dbReference type="EMBL" id="FNRI01000002">
    <property type="protein sequence ID" value="SEA25007.1"/>
    <property type="molecule type" value="Genomic_DNA"/>
</dbReference>
<dbReference type="PANTHER" id="PTHR43695">
    <property type="entry name" value="PUTATIVE (AFU_ORTHOLOGUE AFUA_2G17250)-RELATED"/>
    <property type="match status" value="1"/>
</dbReference>
<evidence type="ECO:0000256" key="3">
    <source>
        <dbReference type="SAM" id="SignalP"/>
    </source>
</evidence>